<gene>
    <name evidence="2" type="ORF">F7725_017539</name>
</gene>
<comment type="caution">
    <text evidence="2">The sequence shown here is derived from an EMBL/GenBank/DDBJ whole genome shotgun (WGS) entry which is preliminary data.</text>
</comment>
<evidence type="ECO:0000313" key="3">
    <source>
        <dbReference type="Proteomes" id="UP000518266"/>
    </source>
</evidence>
<dbReference type="AlphaFoldDB" id="A0A7J5Z5B4"/>
<name>A0A7J5Z5B4_DISMA</name>
<proteinExistence type="predicted"/>
<accession>A0A7J5Z5B4</accession>
<keyword evidence="3" id="KW-1185">Reference proteome</keyword>
<protein>
    <submittedName>
        <fullName evidence="2">Uncharacterized protein</fullName>
    </submittedName>
</protein>
<feature type="region of interest" description="Disordered" evidence="1">
    <location>
        <begin position="49"/>
        <end position="77"/>
    </location>
</feature>
<organism evidence="2 3">
    <name type="scientific">Dissostichus mawsoni</name>
    <name type="common">Antarctic cod</name>
    <dbReference type="NCBI Taxonomy" id="36200"/>
    <lineage>
        <taxon>Eukaryota</taxon>
        <taxon>Metazoa</taxon>
        <taxon>Chordata</taxon>
        <taxon>Craniata</taxon>
        <taxon>Vertebrata</taxon>
        <taxon>Euteleostomi</taxon>
        <taxon>Actinopterygii</taxon>
        <taxon>Neopterygii</taxon>
        <taxon>Teleostei</taxon>
        <taxon>Neoteleostei</taxon>
        <taxon>Acanthomorphata</taxon>
        <taxon>Eupercaria</taxon>
        <taxon>Perciformes</taxon>
        <taxon>Notothenioidei</taxon>
        <taxon>Nototheniidae</taxon>
        <taxon>Dissostichus</taxon>
    </lineage>
</organism>
<reference evidence="2 3" key="1">
    <citation type="submission" date="2020-03" db="EMBL/GenBank/DDBJ databases">
        <title>Dissostichus mawsoni Genome sequencing and assembly.</title>
        <authorList>
            <person name="Park H."/>
        </authorList>
    </citation>
    <scope>NUCLEOTIDE SEQUENCE [LARGE SCALE GENOMIC DNA]</scope>
    <source>
        <strain evidence="2">DM0001</strain>
        <tissue evidence="2">Muscle</tissue>
    </source>
</reference>
<evidence type="ECO:0000313" key="2">
    <source>
        <dbReference type="EMBL" id="KAF3856816.1"/>
    </source>
</evidence>
<feature type="compositionally biased region" description="Polar residues" evidence="1">
    <location>
        <begin position="66"/>
        <end position="77"/>
    </location>
</feature>
<evidence type="ECO:0000256" key="1">
    <source>
        <dbReference type="SAM" id="MobiDB-lite"/>
    </source>
</evidence>
<sequence length="77" mass="8790">MVDSRLSHLGVLSIESRRAKALNMGSGDKFHLCFMEVLWGYSGRQTAGLRSNKNDMESHTRKSKHTWQNMNPKTLLV</sequence>
<dbReference type="EMBL" id="JAAKFY010000006">
    <property type="protein sequence ID" value="KAF3856816.1"/>
    <property type="molecule type" value="Genomic_DNA"/>
</dbReference>
<dbReference type="Proteomes" id="UP000518266">
    <property type="component" value="Unassembled WGS sequence"/>
</dbReference>